<evidence type="ECO:0000259" key="1">
    <source>
        <dbReference type="PROSITE" id="PS50042"/>
    </source>
</evidence>
<accession>A0A975RR00</accession>
<protein>
    <submittedName>
        <fullName evidence="2">Crp/Fnr family transcriptional regulator</fullName>
    </submittedName>
</protein>
<reference evidence="2" key="1">
    <citation type="submission" date="2021-06" db="EMBL/GenBank/DDBJ databases">
        <title>Bradyrhizobium sp. S2-11-2 Genome sequencing.</title>
        <authorList>
            <person name="Jin L."/>
        </authorList>
    </citation>
    <scope>NUCLEOTIDE SEQUENCE</scope>
    <source>
        <strain evidence="2">S2-11-2</strain>
    </source>
</reference>
<sequence length="210" mass="23241">MIWIIRPSGSRKMLTPEKLLSALPAEALKAASERDLAKGTLLFAQGARPKAMHCVLYGEIRLVRTSSAGADIILQRSRGGFIAEASLDQASYHCNAVAIERSRVVAIPRDAFQRALATAHFRDAWIGYVSAELRRARAQSERLMLRTARERISHFIETEGRNDAVKLDYTKKAWAAELGLTHEALYRALASMIAAGELFEPRPGLLSLVK</sequence>
<dbReference type="Pfam" id="PF00027">
    <property type="entry name" value="cNMP_binding"/>
    <property type="match status" value="1"/>
</dbReference>
<dbReference type="AlphaFoldDB" id="A0A975RR00"/>
<dbReference type="EMBL" id="CP076135">
    <property type="protein sequence ID" value="QWG17382.1"/>
    <property type="molecule type" value="Genomic_DNA"/>
</dbReference>
<evidence type="ECO:0000313" key="3">
    <source>
        <dbReference type="Proteomes" id="UP000680805"/>
    </source>
</evidence>
<dbReference type="InterPro" id="IPR018490">
    <property type="entry name" value="cNMP-bd_dom_sf"/>
</dbReference>
<dbReference type="InterPro" id="IPR014710">
    <property type="entry name" value="RmlC-like_jellyroll"/>
</dbReference>
<dbReference type="SUPFAM" id="SSF51206">
    <property type="entry name" value="cAMP-binding domain-like"/>
    <property type="match status" value="1"/>
</dbReference>
<evidence type="ECO:0000313" key="2">
    <source>
        <dbReference type="EMBL" id="QWG17382.1"/>
    </source>
</evidence>
<dbReference type="Gene3D" id="2.60.120.10">
    <property type="entry name" value="Jelly Rolls"/>
    <property type="match status" value="1"/>
</dbReference>
<dbReference type="Proteomes" id="UP000680805">
    <property type="component" value="Chromosome"/>
</dbReference>
<dbReference type="CDD" id="cd00038">
    <property type="entry name" value="CAP_ED"/>
    <property type="match status" value="1"/>
</dbReference>
<name>A0A975RR00_9BRAD</name>
<dbReference type="KEGG" id="bsei:KMZ68_20790"/>
<dbReference type="InterPro" id="IPR000595">
    <property type="entry name" value="cNMP-bd_dom"/>
</dbReference>
<proteinExistence type="predicted"/>
<dbReference type="InterPro" id="IPR036388">
    <property type="entry name" value="WH-like_DNA-bd_sf"/>
</dbReference>
<gene>
    <name evidence="2" type="ORF">KMZ68_20790</name>
</gene>
<dbReference type="Gene3D" id="1.10.10.10">
    <property type="entry name" value="Winged helix-like DNA-binding domain superfamily/Winged helix DNA-binding domain"/>
    <property type="match status" value="1"/>
</dbReference>
<dbReference type="PROSITE" id="PS50042">
    <property type="entry name" value="CNMP_BINDING_3"/>
    <property type="match status" value="1"/>
</dbReference>
<organism evidence="2 3">
    <name type="scientific">Bradyrhizobium sediminis</name>
    <dbReference type="NCBI Taxonomy" id="2840469"/>
    <lineage>
        <taxon>Bacteria</taxon>
        <taxon>Pseudomonadati</taxon>
        <taxon>Pseudomonadota</taxon>
        <taxon>Alphaproteobacteria</taxon>
        <taxon>Hyphomicrobiales</taxon>
        <taxon>Nitrobacteraceae</taxon>
        <taxon>Bradyrhizobium</taxon>
    </lineage>
</organism>
<feature type="domain" description="Cyclic nucleotide-binding" evidence="1">
    <location>
        <begin position="26"/>
        <end position="116"/>
    </location>
</feature>